<evidence type="ECO:0000313" key="4">
    <source>
        <dbReference type="Proteomes" id="UP001344906"/>
    </source>
</evidence>
<name>A0ABQ6G2J7_9CHLR</name>
<dbReference type="InterPro" id="IPR019060">
    <property type="entry name" value="DUF2382"/>
</dbReference>
<evidence type="ECO:0000313" key="3">
    <source>
        <dbReference type="EMBL" id="GLV60754.1"/>
    </source>
</evidence>
<feature type="region of interest" description="Disordered" evidence="1">
    <location>
        <begin position="263"/>
        <end position="288"/>
    </location>
</feature>
<evidence type="ECO:0000259" key="2">
    <source>
        <dbReference type="Pfam" id="PF09557"/>
    </source>
</evidence>
<accession>A0ABQ6G2J7</accession>
<dbReference type="NCBIfam" id="TIGR02271">
    <property type="entry name" value="YsnF/AvaK domain"/>
    <property type="match status" value="1"/>
</dbReference>
<dbReference type="PANTHER" id="PTHR38463">
    <property type="entry name" value="STRESS RESPONSE PROTEIN YSNF"/>
    <property type="match status" value="1"/>
</dbReference>
<evidence type="ECO:0000256" key="1">
    <source>
        <dbReference type="SAM" id="MobiDB-lite"/>
    </source>
</evidence>
<organism evidence="3 4">
    <name type="scientific">Dictyobacter halimunensis</name>
    <dbReference type="NCBI Taxonomy" id="3026934"/>
    <lineage>
        <taxon>Bacteria</taxon>
        <taxon>Bacillati</taxon>
        <taxon>Chloroflexota</taxon>
        <taxon>Ktedonobacteria</taxon>
        <taxon>Ktedonobacterales</taxon>
        <taxon>Dictyobacteraceae</taxon>
        <taxon>Dictyobacter</taxon>
    </lineage>
</organism>
<feature type="region of interest" description="Disordered" evidence="1">
    <location>
        <begin position="171"/>
        <end position="213"/>
    </location>
</feature>
<dbReference type="Pfam" id="PF09557">
    <property type="entry name" value="DUF2382"/>
    <property type="match status" value="1"/>
</dbReference>
<dbReference type="Proteomes" id="UP001344906">
    <property type="component" value="Unassembled WGS sequence"/>
</dbReference>
<dbReference type="RefSeq" id="WP_338257903.1">
    <property type="nucleotide sequence ID" value="NZ_BSRI01000002.1"/>
</dbReference>
<proteinExistence type="predicted"/>
<feature type="compositionally biased region" description="Acidic residues" evidence="1">
    <location>
        <begin position="186"/>
        <end position="213"/>
    </location>
</feature>
<gene>
    <name evidence="3" type="ORF">KDH_75730</name>
</gene>
<keyword evidence="4" id="KW-1185">Reference proteome</keyword>
<dbReference type="EMBL" id="BSRI01000002">
    <property type="protein sequence ID" value="GLV60754.1"/>
    <property type="molecule type" value="Genomic_DNA"/>
</dbReference>
<feature type="domain" description="DUF2382" evidence="2">
    <location>
        <begin position="125"/>
        <end position="209"/>
    </location>
</feature>
<dbReference type="PANTHER" id="PTHR38463:SF1">
    <property type="entry name" value="STRESS RESPONSE PROTEIN YSNF"/>
    <property type="match status" value="1"/>
</dbReference>
<dbReference type="InterPro" id="IPR052967">
    <property type="entry name" value="Stress_Response_Assoc"/>
</dbReference>
<comment type="caution">
    <text evidence="3">The sequence shown here is derived from an EMBL/GenBank/DDBJ whole genome shotgun (WGS) entry which is preliminary data.</text>
</comment>
<reference evidence="3 4" key="1">
    <citation type="submission" date="2023-02" db="EMBL/GenBank/DDBJ databases">
        <title>Dictyobacter halimunensis sp. nov., a new member of the class Ktedonobacteria from forest soil in a geothermal area.</title>
        <authorList>
            <person name="Rachmania M.K."/>
            <person name="Ningsih F."/>
            <person name="Sakai Y."/>
            <person name="Yabe S."/>
            <person name="Yokota A."/>
            <person name="Sjamsuridzal W."/>
        </authorList>
    </citation>
    <scope>NUCLEOTIDE SEQUENCE [LARGE SCALE GENOMIC DNA]</scope>
    <source>
        <strain evidence="3 4">S3.2.2.5</strain>
    </source>
</reference>
<protein>
    <recommendedName>
        <fullName evidence="2">DUF2382 domain-containing protein</fullName>
    </recommendedName>
</protein>
<sequence>MAMNSGPVVVGVFREHSLAEQAYNELLEAGWQREQVTLLRRHHEGLFAPLKQAFGENHVQENIDELHNLDIPEDQHQVYQREFDAGATLMAVRSQGRPLECRDILHRYGAYSVFMSVEPGQEHVIPLRKEEVHVRKQWVTTGEIRVHKRVITEQRTFTIPVTREEVIIERLPGNADPATSPRSTEQEDGEMAVREDEDAQEQDAVYSEEEAEDALPEGGTIRILVHEDEVVFDKRPVVVEEIVIRKKVQSNNVQMVEPVKHEEFSISQSGNARIVQGDAEDTQQLKQR</sequence>